<reference evidence="4" key="2">
    <citation type="submission" date="2020-10" db="UniProtKB">
        <authorList>
            <consortium name="WormBaseParasite"/>
        </authorList>
    </citation>
    <scope>IDENTIFICATION</scope>
</reference>
<dbReference type="Proteomes" id="UP000492821">
    <property type="component" value="Unassembled WGS sequence"/>
</dbReference>
<evidence type="ECO:0000256" key="1">
    <source>
        <dbReference type="SAM" id="Phobius"/>
    </source>
</evidence>
<keyword evidence="1" id="KW-0812">Transmembrane</keyword>
<protein>
    <submittedName>
        <fullName evidence="4">Transmembrane protein</fullName>
    </submittedName>
</protein>
<keyword evidence="1" id="KW-1133">Transmembrane helix</keyword>
<name>A0A7E4UR79_PANRE</name>
<sequence length="130" mass="14352">MQLQSFPLYSLISLATLLTIASTQTTQWTSKAITEDCLDKSNRHDCAVFNRCCDFRCQQQTGSTTKSHFCMAILGQIVAERTECACSSASSLRGNVMERRHGGGFYPKVEFIGAIALIFVVDLVLLSFSL</sequence>
<feature type="chain" id="PRO_5028826974" evidence="2">
    <location>
        <begin position="24"/>
        <end position="130"/>
    </location>
</feature>
<keyword evidence="3" id="KW-1185">Reference proteome</keyword>
<dbReference type="AlphaFoldDB" id="A0A7E4UR79"/>
<proteinExistence type="predicted"/>
<accession>A0A7E4UR79</accession>
<keyword evidence="1" id="KW-0472">Membrane</keyword>
<organism evidence="3 4">
    <name type="scientific">Panagrellus redivivus</name>
    <name type="common">Microworm</name>
    <dbReference type="NCBI Taxonomy" id="6233"/>
    <lineage>
        <taxon>Eukaryota</taxon>
        <taxon>Metazoa</taxon>
        <taxon>Ecdysozoa</taxon>
        <taxon>Nematoda</taxon>
        <taxon>Chromadorea</taxon>
        <taxon>Rhabditida</taxon>
        <taxon>Tylenchina</taxon>
        <taxon>Panagrolaimomorpha</taxon>
        <taxon>Panagrolaimoidea</taxon>
        <taxon>Panagrolaimidae</taxon>
        <taxon>Panagrellus</taxon>
    </lineage>
</organism>
<feature type="signal peptide" evidence="2">
    <location>
        <begin position="1"/>
        <end position="23"/>
    </location>
</feature>
<evidence type="ECO:0000313" key="4">
    <source>
        <dbReference type="WBParaSite" id="Pan_g1182.t1"/>
    </source>
</evidence>
<keyword evidence="2" id="KW-0732">Signal</keyword>
<dbReference type="WBParaSite" id="Pan_g1182.t1">
    <property type="protein sequence ID" value="Pan_g1182.t1"/>
    <property type="gene ID" value="Pan_g1182"/>
</dbReference>
<evidence type="ECO:0000256" key="2">
    <source>
        <dbReference type="SAM" id="SignalP"/>
    </source>
</evidence>
<feature type="transmembrane region" description="Helical" evidence="1">
    <location>
        <begin position="109"/>
        <end position="128"/>
    </location>
</feature>
<reference evidence="3" key="1">
    <citation type="journal article" date="2013" name="Genetics">
        <title>The draft genome and transcriptome of Panagrellus redivivus are shaped by the harsh demands of a free-living lifestyle.</title>
        <authorList>
            <person name="Srinivasan J."/>
            <person name="Dillman A.R."/>
            <person name="Macchietto M.G."/>
            <person name="Heikkinen L."/>
            <person name="Lakso M."/>
            <person name="Fracchia K.M."/>
            <person name="Antoshechkin I."/>
            <person name="Mortazavi A."/>
            <person name="Wong G."/>
            <person name="Sternberg P.W."/>
        </authorList>
    </citation>
    <scope>NUCLEOTIDE SEQUENCE [LARGE SCALE GENOMIC DNA]</scope>
    <source>
        <strain evidence="3">MT8872</strain>
    </source>
</reference>
<evidence type="ECO:0000313" key="3">
    <source>
        <dbReference type="Proteomes" id="UP000492821"/>
    </source>
</evidence>